<dbReference type="InterPro" id="IPR000212">
    <property type="entry name" value="DNA_helicase_UvrD/REP"/>
</dbReference>
<comment type="catalytic activity">
    <reaction evidence="10">
        <text>ATP + H2O = ADP + phosphate + H(+)</text>
        <dbReference type="Rhea" id="RHEA:13065"/>
        <dbReference type="ChEBI" id="CHEBI:15377"/>
        <dbReference type="ChEBI" id="CHEBI:15378"/>
        <dbReference type="ChEBI" id="CHEBI:30616"/>
        <dbReference type="ChEBI" id="CHEBI:43474"/>
        <dbReference type="ChEBI" id="CHEBI:456216"/>
        <dbReference type="EC" id="5.6.2.4"/>
    </reaction>
</comment>
<organism evidence="15 16">
    <name type="scientific">Proteiniborus ethanoligenes</name>
    <dbReference type="NCBI Taxonomy" id="415015"/>
    <lineage>
        <taxon>Bacteria</taxon>
        <taxon>Bacillati</taxon>
        <taxon>Bacillota</taxon>
        <taxon>Clostridia</taxon>
        <taxon>Eubacteriales</taxon>
        <taxon>Proteiniborus</taxon>
    </lineage>
</organism>
<evidence type="ECO:0000313" key="15">
    <source>
        <dbReference type="EMBL" id="SDZ04187.1"/>
    </source>
</evidence>
<dbReference type="InterPro" id="IPR014017">
    <property type="entry name" value="DNA_helicase_UvrD-like_C"/>
</dbReference>
<dbReference type="EC" id="5.6.2.4" evidence="9"/>
<evidence type="ECO:0000256" key="2">
    <source>
        <dbReference type="ARBA" id="ARBA00022741"/>
    </source>
</evidence>
<feature type="coiled-coil region" evidence="12">
    <location>
        <begin position="517"/>
        <end position="544"/>
    </location>
</feature>
<dbReference type="Proteomes" id="UP000198625">
    <property type="component" value="Unassembled WGS sequence"/>
</dbReference>
<comment type="catalytic activity">
    <reaction evidence="8">
        <text>Couples ATP hydrolysis with the unwinding of duplex DNA by translocating in the 3'-5' direction.</text>
        <dbReference type="EC" id="5.6.2.4"/>
    </reaction>
</comment>
<dbReference type="InterPro" id="IPR014016">
    <property type="entry name" value="UvrD-like_ATP-bd"/>
</dbReference>
<keyword evidence="6" id="KW-0238">DNA-binding</keyword>
<dbReference type="GO" id="GO:0043138">
    <property type="term" value="F:3'-5' DNA helicase activity"/>
    <property type="evidence" value="ECO:0007669"/>
    <property type="project" value="UniProtKB-EC"/>
</dbReference>
<evidence type="ECO:0000256" key="11">
    <source>
        <dbReference type="PROSITE-ProRule" id="PRU00560"/>
    </source>
</evidence>
<feature type="domain" description="UvrD-like helicase ATP-binding" evidence="13">
    <location>
        <begin position="15"/>
        <end position="297"/>
    </location>
</feature>
<keyword evidence="4 11" id="KW-0347">Helicase</keyword>
<feature type="binding site" evidence="11">
    <location>
        <begin position="36"/>
        <end position="43"/>
    </location>
    <ligand>
        <name>ATP</name>
        <dbReference type="ChEBI" id="CHEBI:30616"/>
    </ligand>
</feature>
<dbReference type="InterPro" id="IPR027417">
    <property type="entry name" value="P-loop_NTPase"/>
</dbReference>
<dbReference type="Gene3D" id="3.40.50.300">
    <property type="entry name" value="P-loop containing nucleotide triphosphate hydrolases"/>
    <property type="match status" value="2"/>
</dbReference>
<dbReference type="PROSITE" id="PS51198">
    <property type="entry name" value="UVRD_HELICASE_ATP_BIND"/>
    <property type="match status" value="1"/>
</dbReference>
<dbReference type="Pfam" id="PF13361">
    <property type="entry name" value="UvrD_C"/>
    <property type="match status" value="1"/>
</dbReference>
<dbReference type="CDD" id="cd17932">
    <property type="entry name" value="DEXQc_UvrD"/>
    <property type="match status" value="1"/>
</dbReference>
<evidence type="ECO:0000313" key="16">
    <source>
        <dbReference type="Proteomes" id="UP000198625"/>
    </source>
</evidence>
<keyword evidence="5 11" id="KW-0067">ATP-binding</keyword>
<keyword evidence="3 11" id="KW-0378">Hydrolase</keyword>
<dbReference type="SUPFAM" id="SSF52540">
    <property type="entry name" value="P-loop containing nucleoside triphosphate hydrolases"/>
    <property type="match status" value="1"/>
</dbReference>
<reference evidence="15 16" key="1">
    <citation type="submission" date="2016-10" db="EMBL/GenBank/DDBJ databases">
        <authorList>
            <person name="de Groot N.N."/>
        </authorList>
    </citation>
    <scope>NUCLEOTIDE SEQUENCE [LARGE SCALE GENOMIC DNA]</scope>
    <source>
        <strain evidence="15 16">DSM 21650</strain>
    </source>
</reference>
<dbReference type="PANTHER" id="PTHR11070">
    <property type="entry name" value="UVRD / RECB / PCRA DNA HELICASE FAMILY MEMBER"/>
    <property type="match status" value="1"/>
</dbReference>
<dbReference type="STRING" id="415015.SAMN05660462_01628"/>
<evidence type="ECO:0000256" key="9">
    <source>
        <dbReference type="ARBA" id="ARBA00034808"/>
    </source>
</evidence>
<evidence type="ECO:0000259" key="13">
    <source>
        <dbReference type="PROSITE" id="PS51198"/>
    </source>
</evidence>
<proteinExistence type="inferred from homology"/>
<dbReference type="Gene3D" id="1.10.486.10">
    <property type="entry name" value="PCRA, domain 4"/>
    <property type="match status" value="1"/>
</dbReference>
<feature type="domain" description="UvrD-like helicase C-terminal" evidence="14">
    <location>
        <begin position="298"/>
        <end position="560"/>
    </location>
</feature>
<dbReference type="PANTHER" id="PTHR11070:SF2">
    <property type="entry name" value="ATP-DEPENDENT DNA HELICASE SRS2"/>
    <property type="match status" value="1"/>
</dbReference>
<dbReference type="GO" id="GO:0005524">
    <property type="term" value="F:ATP binding"/>
    <property type="evidence" value="ECO:0007669"/>
    <property type="project" value="UniProtKB-UniRule"/>
</dbReference>
<dbReference type="AlphaFoldDB" id="A0A1H3PSV4"/>
<keyword evidence="7" id="KW-0413">Isomerase</keyword>
<name>A0A1H3PSV4_9FIRM</name>
<sequence length="699" mass="81331">MSSSFFDLLKMKYSIDLNKQQKQAVLHKNGPAIVLAVPGAGKTTVLISRTANLILNHNINPENILSITFSKAAARDMKDRFSSIFGQGIGSKANFSTIHSFAYSIIRDYACIAKKSYRLIEGESSSTNKTLILREIYRTVNNSFLNEDKLEELLSHISYIKNMMLKIDDFIKANNTSFNNFSEIYNLYESYKKEHNYIDFDDMLTLSYEILKSNSKLLNKYRDKYEYVQVDEGQDTSKIQNEIIKAIVSPKNNLFIVADDDQSIYGFRGAVPEELLDFKSIYPNTKMFYMEENYRSSKNIVYICNEFIKKNTSRYIKNLITSNSNNRPITIVKVKDQYQQYKYIIENISKKQCFYNSAILYRNNISLIGMVEGLIRHNIPFYVRDSKMSFFNHWVLKDIVAFLEVALEPKNSLAFEKIYYKMNRYISKDSISYVLKANMSHSVFDILLEYPGFQYFQLDRIRSLKREFKSLSRKNPYEGISFIEKELEYANYLRDNCKSLGYSYESIKAIISNIKIIAKETKTIQEFLEKLNNMQRAIEDSRYNKGKNAVYLSTIHSAKGLEFEEIYMIDLVDGDFPSQASIEAFEEGNYKLLEEERRLFYVGMTRAKTVLDIITLSTMNNEEVQNSRFVKELEWIMLSLKEIQVKKQLVVGNEISHSKFGKGNIINITNDTITIKFHKEGKKRLSLHSCLEKGLLEIV</sequence>
<keyword evidence="12" id="KW-0175">Coiled coil</keyword>
<evidence type="ECO:0000256" key="5">
    <source>
        <dbReference type="ARBA" id="ARBA00022840"/>
    </source>
</evidence>
<evidence type="ECO:0000256" key="12">
    <source>
        <dbReference type="SAM" id="Coils"/>
    </source>
</evidence>
<evidence type="ECO:0000256" key="6">
    <source>
        <dbReference type="ARBA" id="ARBA00023125"/>
    </source>
</evidence>
<dbReference type="GO" id="GO:0003677">
    <property type="term" value="F:DNA binding"/>
    <property type="evidence" value="ECO:0007669"/>
    <property type="project" value="UniProtKB-KW"/>
</dbReference>
<dbReference type="Pfam" id="PF00580">
    <property type="entry name" value="UvrD-helicase"/>
    <property type="match status" value="1"/>
</dbReference>
<evidence type="ECO:0000256" key="4">
    <source>
        <dbReference type="ARBA" id="ARBA00022806"/>
    </source>
</evidence>
<dbReference type="InterPro" id="IPR013986">
    <property type="entry name" value="DExx_box_DNA_helicase_dom_sf"/>
</dbReference>
<dbReference type="PROSITE" id="PS51217">
    <property type="entry name" value="UVRD_HELICASE_CTER"/>
    <property type="match status" value="1"/>
</dbReference>
<evidence type="ECO:0000256" key="8">
    <source>
        <dbReference type="ARBA" id="ARBA00034617"/>
    </source>
</evidence>
<accession>A0A1H3PSV4</accession>
<comment type="similarity">
    <text evidence="1">Belongs to the helicase family. UvrD subfamily.</text>
</comment>
<gene>
    <name evidence="15" type="ORF">SAMN05660462_01628</name>
</gene>
<dbReference type="Gene3D" id="1.10.10.160">
    <property type="match status" value="1"/>
</dbReference>
<protein>
    <recommendedName>
        <fullName evidence="9">DNA 3'-5' helicase</fullName>
        <ecNumber evidence="9">5.6.2.4</ecNumber>
    </recommendedName>
</protein>
<evidence type="ECO:0000259" key="14">
    <source>
        <dbReference type="PROSITE" id="PS51217"/>
    </source>
</evidence>
<keyword evidence="16" id="KW-1185">Reference proteome</keyword>
<dbReference type="RefSeq" id="WP_208975230.1">
    <property type="nucleotide sequence ID" value="NZ_FNQE01000016.1"/>
</dbReference>
<dbReference type="GO" id="GO:0005829">
    <property type="term" value="C:cytosol"/>
    <property type="evidence" value="ECO:0007669"/>
    <property type="project" value="TreeGrafter"/>
</dbReference>
<dbReference type="GO" id="GO:0033202">
    <property type="term" value="C:DNA helicase complex"/>
    <property type="evidence" value="ECO:0007669"/>
    <property type="project" value="TreeGrafter"/>
</dbReference>
<evidence type="ECO:0000256" key="1">
    <source>
        <dbReference type="ARBA" id="ARBA00009922"/>
    </source>
</evidence>
<evidence type="ECO:0000256" key="7">
    <source>
        <dbReference type="ARBA" id="ARBA00023235"/>
    </source>
</evidence>
<dbReference type="GO" id="GO:0016887">
    <property type="term" value="F:ATP hydrolysis activity"/>
    <property type="evidence" value="ECO:0007669"/>
    <property type="project" value="RHEA"/>
</dbReference>
<evidence type="ECO:0000256" key="3">
    <source>
        <dbReference type="ARBA" id="ARBA00022801"/>
    </source>
</evidence>
<evidence type="ECO:0000256" key="10">
    <source>
        <dbReference type="ARBA" id="ARBA00048988"/>
    </source>
</evidence>
<keyword evidence="2 11" id="KW-0547">Nucleotide-binding</keyword>
<dbReference type="EMBL" id="FNQE01000016">
    <property type="protein sequence ID" value="SDZ04187.1"/>
    <property type="molecule type" value="Genomic_DNA"/>
</dbReference>
<dbReference type="GO" id="GO:0000725">
    <property type="term" value="P:recombinational repair"/>
    <property type="evidence" value="ECO:0007669"/>
    <property type="project" value="TreeGrafter"/>
</dbReference>